<keyword evidence="5" id="KW-0807">Transducer</keyword>
<dbReference type="GO" id="GO:0005525">
    <property type="term" value="F:GTP binding"/>
    <property type="evidence" value="ECO:0007669"/>
    <property type="project" value="UniProtKB-KW"/>
</dbReference>
<evidence type="ECO:0000313" key="10">
    <source>
        <dbReference type="EMBL" id="KAF7352324.1"/>
    </source>
</evidence>
<evidence type="ECO:0000256" key="4">
    <source>
        <dbReference type="ARBA" id="ARBA00023134"/>
    </source>
</evidence>
<dbReference type="GO" id="GO:0031683">
    <property type="term" value="F:G-protein beta/gamma-subunit complex binding"/>
    <property type="evidence" value="ECO:0007669"/>
    <property type="project" value="InterPro"/>
</dbReference>
<reference evidence="10" key="1">
    <citation type="submission" date="2020-05" db="EMBL/GenBank/DDBJ databases">
        <title>Mycena genomes resolve the evolution of fungal bioluminescence.</title>
        <authorList>
            <person name="Tsai I.J."/>
        </authorList>
    </citation>
    <scope>NUCLEOTIDE SEQUENCE</scope>
    <source>
        <strain evidence="10">CCC161011</strain>
    </source>
</reference>
<dbReference type="GO" id="GO:0004672">
    <property type="term" value="F:protein kinase activity"/>
    <property type="evidence" value="ECO:0007669"/>
    <property type="project" value="InterPro"/>
</dbReference>
<dbReference type="CDD" id="cd00066">
    <property type="entry name" value="G-alpha"/>
    <property type="match status" value="1"/>
</dbReference>
<feature type="region of interest" description="Disordered" evidence="8">
    <location>
        <begin position="550"/>
        <end position="580"/>
    </location>
</feature>
<dbReference type="InterPro" id="IPR001019">
    <property type="entry name" value="Gprotein_alpha_su"/>
</dbReference>
<dbReference type="EMBL" id="JACAZI010000009">
    <property type="protein sequence ID" value="KAF7352324.1"/>
    <property type="molecule type" value="Genomic_DNA"/>
</dbReference>
<feature type="binding site" evidence="7">
    <location>
        <position position="724"/>
    </location>
    <ligand>
        <name>Mg(2+)</name>
        <dbReference type="ChEBI" id="CHEBI:18420"/>
    </ligand>
</feature>
<dbReference type="SUPFAM" id="SSF52540">
    <property type="entry name" value="P-loop containing nucleoside triphosphate hydrolases"/>
    <property type="match status" value="1"/>
</dbReference>
<dbReference type="FunFam" id="3.40.50.300:FF:000720">
    <property type="entry name" value="Guanine nucleotide-binding protein G(k) subunit alpha"/>
    <property type="match status" value="1"/>
</dbReference>
<keyword evidence="10" id="KW-0808">Transferase</keyword>
<dbReference type="SMART" id="SM00275">
    <property type="entry name" value="G_alpha"/>
    <property type="match status" value="1"/>
</dbReference>
<evidence type="ECO:0000256" key="5">
    <source>
        <dbReference type="ARBA" id="ARBA00023224"/>
    </source>
</evidence>
<comment type="caution">
    <text evidence="10">The sequence shown here is derived from an EMBL/GenBank/DDBJ whole genome shotgun (WGS) entry which is preliminary data.</text>
</comment>
<gene>
    <name evidence="10" type="ORF">MVEN_01196100</name>
</gene>
<dbReference type="GO" id="GO:0046872">
    <property type="term" value="F:metal ion binding"/>
    <property type="evidence" value="ECO:0007669"/>
    <property type="project" value="UniProtKB-KW"/>
</dbReference>
<dbReference type="PROSITE" id="PS50011">
    <property type="entry name" value="PROTEIN_KINASE_DOM"/>
    <property type="match status" value="1"/>
</dbReference>
<evidence type="ECO:0000256" key="2">
    <source>
        <dbReference type="ARBA" id="ARBA00022723"/>
    </source>
</evidence>
<dbReference type="GO" id="GO:0003924">
    <property type="term" value="F:GTPase activity"/>
    <property type="evidence" value="ECO:0007669"/>
    <property type="project" value="InterPro"/>
</dbReference>
<dbReference type="InterPro" id="IPR011025">
    <property type="entry name" value="GproteinA_insert"/>
</dbReference>
<keyword evidence="10" id="KW-0418">Kinase</keyword>
<feature type="binding site" evidence="7">
    <location>
        <position position="602"/>
    </location>
    <ligand>
        <name>Mg(2+)</name>
        <dbReference type="ChEBI" id="CHEBI:18420"/>
    </ligand>
</feature>
<feature type="domain" description="Protein kinase" evidence="9">
    <location>
        <begin position="256"/>
        <end position="527"/>
    </location>
</feature>
<feature type="binding site" evidence="6">
    <location>
        <begin position="817"/>
        <end position="820"/>
    </location>
    <ligand>
        <name>GTP</name>
        <dbReference type="ChEBI" id="CHEBI:37565"/>
    </ligand>
</feature>
<feature type="binding site" evidence="6">
    <location>
        <position position="882"/>
    </location>
    <ligand>
        <name>GTP</name>
        <dbReference type="ChEBI" id="CHEBI:37565"/>
    </ligand>
</feature>
<dbReference type="GO" id="GO:0007188">
    <property type="term" value="P:adenylate cyclase-modulating G protein-coupled receptor signaling pathway"/>
    <property type="evidence" value="ECO:0007669"/>
    <property type="project" value="TreeGrafter"/>
</dbReference>
<dbReference type="SUPFAM" id="SSF56112">
    <property type="entry name" value="Protein kinase-like (PK-like)"/>
    <property type="match status" value="1"/>
</dbReference>
<dbReference type="Proteomes" id="UP000620124">
    <property type="component" value="Unassembled WGS sequence"/>
</dbReference>
<dbReference type="PROSITE" id="PS51882">
    <property type="entry name" value="G_ALPHA"/>
    <property type="match status" value="1"/>
</dbReference>
<keyword evidence="11" id="KW-1185">Reference proteome</keyword>
<dbReference type="Gene3D" id="3.40.50.300">
    <property type="entry name" value="P-loop containing nucleotide triphosphate hydrolases"/>
    <property type="match status" value="1"/>
</dbReference>
<dbReference type="GO" id="GO:0005834">
    <property type="term" value="C:heterotrimeric G-protein complex"/>
    <property type="evidence" value="ECO:0007669"/>
    <property type="project" value="TreeGrafter"/>
</dbReference>
<evidence type="ECO:0000313" key="11">
    <source>
        <dbReference type="Proteomes" id="UP000620124"/>
    </source>
</evidence>
<feature type="binding site" evidence="6">
    <location>
        <begin position="693"/>
        <end position="694"/>
    </location>
    <ligand>
        <name>GTP</name>
        <dbReference type="ChEBI" id="CHEBI:37565"/>
    </ligand>
</feature>
<feature type="compositionally biased region" description="Low complexity" evidence="8">
    <location>
        <begin position="563"/>
        <end position="580"/>
    </location>
</feature>
<dbReference type="Gene3D" id="1.10.400.10">
    <property type="entry name" value="GI Alpha 1, domain 2-like"/>
    <property type="match status" value="1"/>
</dbReference>
<dbReference type="SUPFAM" id="SSF47895">
    <property type="entry name" value="Transducin (alpha subunit), insertion domain"/>
    <property type="match status" value="1"/>
</dbReference>
<dbReference type="GO" id="GO:0001664">
    <property type="term" value="F:G protein-coupled receptor binding"/>
    <property type="evidence" value="ECO:0007669"/>
    <property type="project" value="TreeGrafter"/>
</dbReference>
<dbReference type="PRINTS" id="PR00318">
    <property type="entry name" value="GPROTEINA"/>
</dbReference>
<name>A0A8H6Y5L8_9AGAR</name>
<dbReference type="SMART" id="SM00220">
    <property type="entry name" value="S_TKc"/>
    <property type="match status" value="1"/>
</dbReference>
<dbReference type="PANTHER" id="PTHR10218">
    <property type="entry name" value="GTP-BINDING PROTEIN ALPHA SUBUNIT"/>
    <property type="match status" value="1"/>
</dbReference>
<dbReference type="GO" id="GO:0005524">
    <property type="term" value="F:ATP binding"/>
    <property type="evidence" value="ECO:0007669"/>
    <property type="project" value="InterPro"/>
</dbReference>
<dbReference type="GO" id="GO:0005737">
    <property type="term" value="C:cytoplasm"/>
    <property type="evidence" value="ECO:0007669"/>
    <property type="project" value="TreeGrafter"/>
</dbReference>
<feature type="binding site" evidence="6">
    <location>
        <begin position="718"/>
        <end position="724"/>
    </location>
    <ligand>
        <name>GTP</name>
        <dbReference type="ChEBI" id="CHEBI:37565"/>
    </ligand>
</feature>
<evidence type="ECO:0000259" key="9">
    <source>
        <dbReference type="PROSITE" id="PS50011"/>
    </source>
</evidence>
<dbReference type="PROSITE" id="PS00108">
    <property type="entry name" value="PROTEIN_KINASE_ST"/>
    <property type="match status" value="1"/>
</dbReference>
<dbReference type="InterPro" id="IPR027417">
    <property type="entry name" value="P-loop_NTPase"/>
</dbReference>
<dbReference type="Pfam" id="PF07714">
    <property type="entry name" value="PK_Tyr_Ser-Thr"/>
    <property type="match status" value="1"/>
</dbReference>
<dbReference type="AlphaFoldDB" id="A0A8H6Y5L8"/>
<dbReference type="OrthoDB" id="3248549at2759"/>
<dbReference type="InterPro" id="IPR000719">
    <property type="entry name" value="Prot_kinase_dom"/>
</dbReference>
<protein>
    <submittedName>
        <fullName evidence="10">Kinase-like protein</fullName>
    </submittedName>
</protein>
<sequence length="900" mass="101589">MAQNPDAASTKCRIFKDIILKLQARAATAGQMTPLYRMCRLLLDLDVRLKAIQQLDEFLNNIPGLNTNVLPPPLIRIKEALVELDTDDAGNRRETTLLQWLSGDWNQHFHIVQDFAELCINSGHIFRQMAPVLKALLSSNIIRIHTFYKGQDDSIISLIIETREGGVSCPISQAAKDEKHSRMHLKEVASCSDEEWHMVLDETSSDWRSVLAEMLCIQACRVDIGLSDRRLCKTRLRSLVRTHGVLPFSFHVSGLEMPLHPVSGGGFSDIYKGEFNKEAVCIKVLHIFTTELQLNKIYKELAREVLIWKELSHPNVLPLLGIDLTIRKPSCCLVSPWMKNGNVMAFLERYPDFNKISLVRDITNGLEYMHNLDPPVVHGDLKGANILINDDGQACLADFGLALAIESQALSTSSAGSTRSTLRWLAPEILDSSRKAEHQASLTKRDIYAFGCTILEIYTGGPPFPNLQDVEVIHNVVTKRERPEIPSNAVAQLKDLHPLLKRCWHNNPQQRPNATNISNVLQLEPLEWKKAVDGLASPFSMFRRFSTPLGRRPPRISPTPQLPSISVTSPISPTTTQFTSESESTQVPVKILLLGSGQSGKSTILKQFGIIDTHSQFKGRILSNTVEAMRTILKIMPQLDITVDPRNGRYYAIICGVPVMEERQSLSHGISHAIKMLSQDPGVQKAISHFSADSAEYFFNSIERLAAENYVPTTEDILHLRVKTIGVYQEEVEFDGQTLIICDTGGERCERKKWIHCFPDTTAVFFLVALNDYQKVLEENESVNRMQESLTLWDSLINANITKYDALKSAKFILLFNKLDLFIRDFRIKTFLEYFPDYISSKTSTELFTGSNEALKALTFLQLKFLEAVSSEREVYTYELSATDTDQFRDVWDAVKKIIL</sequence>
<evidence type="ECO:0000256" key="6">
    <source>
        <dbReference type="PIRSR" id="PIRSR601019-1"/>
    </source>
</evidence>
<evidence type="ECO:0000256" key="1">
    <source>
        <dbReference type="ARBA" id="ARBA00008171"/>
    </source>
</evidence>
<comment type="similarity">
    <text evidence="1">Belongs to the protein kinase superfamily. TKL Ser/Thr protein kinase family. ROCO subfamily.</text>
</comment>
<accession>A0A8H6Y5L8</accession>
<dbReference type="PANTHER" id="PTHR10218:SF302">
    <property type="entry name" value="GUANINE NUCLEOTIDE-BINDING PROTEIN ALPHA-5 SUBUNIT"/>
    <property type="match status" value="1"/>
</dbReference>
<keyword evidence="2 7" id="KW-0479">Metal-binding</keyword>
<organism evidence="10 11">
    <name type="scientific">Mycena venus</name>
    <dbReference type="NCBI Taxonomy" id="2733690"/>
    <lineage>
        <taxon>Eukaryota</taxon>
        <taxon>Fungi</taxon>
        <taxon>Dikarya</taxon>
        <taxon>Basidiomycota</taxon>
        <taxon>Agaricomycotina</taxon>
        <taxon>Agaricomycetes</taxon>
        <taxon>Agaricomycetidae</taxon>
        <taxon>Agaricales</taxon>
        <taxon>Marasmiineae</taxon>
        <taxon>Mycenaceae</taxon>
        <taxon>Mycena</taxon>
    </lineage>
</organism>
<dbReference type="Gene3D" id="1.10.510.10">
    <property type="entry name" value="Transferase(Phosphotransferase) domain 1"/>
    <property type="match status" value="1"/>
</dbReference>
<keyword evidence="4 6" id="KW-0342">GTP-binding</keyword>
<keyword evidence="3 6" id="KW-0547">Nucleotide-binding</keyword>
<evidence type="ECO:0000256" key="8">
    <source>
        <dbReference type="SAM" id="MobiDB-lite"/>
    </source>
</evidence>
<dbReference type="InterPro" id="IPR011009">
    <property type="entry name" value="Kinase-like_dom_sf"/>
</dbReference>
<evidence type="ECO:0000256" key="3">
    <source>
        <dbReference type="ARBA" id="ARBA00022741"/>
    </source>
</evidence>
<evidence type="ECO:0000256" key="7">
    <source>
        <dbReference type="PIRSR" id="PIRSR601019-2"/>
    </source>
</evidence>
<proteinExistence type="inferred from homology"/>
<dbReference type="InterPro" id="IPR008271">
    <property type="entry name" value="Ser/Thr_kinase_AS"/>
</dbReference>
<keyword evidence="7" id="KW-0460">Magnesium</keyword>
<dbReference type="Pfam" id="PF00503">
    <property type="entry name" value="G-alpha"/>
    <property type="match status" value="1"/>
</dbReference>
<dbReference type="InterPro" id="IPR001245">
    <property type="entry name" value="Ser-Thr/Tyr_kinase_cat_dom"/>
</dbReference>